<feature type="compositionally biased region" description="Polar residues" evidence="1">
    <location>
        <begin position="394"/>
        <end position="405"/>
    </location>
</feature>
<feature type="compositionally biased region" description="Low complexity" evidence="1">
    <location>
        <begin position="406"/>
        <end position="428"/>
    </location>
</feature>
<name>A0A369JNU2_HYPMA</name>
<dbReference type="STRING" id="39966.A0A369JNU2"/>
<feature type="region of interest" description="Disordered" evidence="1">
    <location>
        <begin position="380"/>
        <end position="468"/>
    </location>
</feature>
<gene>
    <name evidence="2" type="ORF">Hypma_009042</name>
</gene>
<sequence>MDDPWANAWGEPAKPAINPQNTWVSPANPVLDAQDAEADLAMPSWATGAGVHWAEPSEDQATLWHPTSPTKEWITSPYDNISLGKASQDELSQVDDRTTSPEPDETTTSSSSSSPAAAHQSLGSTILDDIATNSNARSPTPTLASTPEPGSPDGFGTFETGLDVDEADVDPWSRSIVSPPSESPETSVWVPSWGTPDMEVAAQTEDKRVDEWETAKLRKERQDKHVPPQVLASILSDFRELPEDLWPNVPTTSEESLGGVEDFRSDRYRGLDGVEGLAAVEQRIVPQDLTLPKFVKFSKTFTAKHMAEALRLTRHVPITRASPFALYLASKGSTAWETSVKSRVEVASDDVLPPGWRVVEKSKEETTAAVDAKKKTTGGLLSFFGRKGPIHPLQTPSRRSASPVQRPTTPTATAAASPVATSSARTSVDSVKSLPKPTTSAVVSSIGSSSAGHVSTPDPGLTSPSDVFEPAQASSAVSRFLNRFSRTKSAGSSPRNSLALSTDDIEFLSDIVPSANDDIDEASQLKELSNMIGSSPLSTALPPPLAPPPRPPPIRATSIVGSTPEPRPPAQSTNNNDLLSLFDSPPKPTVLPIHSTSFTPTEFFSSSAAMESPISPPTPTFPQKIEPQRTGSSASSRGVGPSFAAFDFPPPPTSRAHTPLQPKRAPVAIMSTGSSSTSLGSIFALPPPPMLPPPPNSKASTSELIPTSRPPSRPAPVKPIHEHLVDDEFSDFYSPPQPKPSGSFDTSVSSIFSDQSLFSTPSSVSIPESSQSFDDFDDFVSSPLRTPSPPRPPAKQTVLPLKPPQQQRSQLPLLPPIKHPSAAPRRTSRAADHQRTLSLVVDAAARPGRWPAPPSPLPEALPPPAAPPPPSINGSLLNSGSSMQTQQTKLMVKLNSSASSPAAFPPPMPRPFPPVPATTMAPSPPPTLRALSPPNRISQNGSAKPSALATLTPSSVPPPVAASGGLSEQDLSFFEGL</sequence>
<proteinExistence type="predicted"/>
<feature type="region of interest" description="Disordered" evidence="1">
    <location>
        <begin position="606"/>
        <end position="662"/>
    </location>
</feature>
<comment type="caution">
    <text evidence="2">The sequence shown here is derived from an EMBL/GenBank/DDBJ whole genome shotgun (WGS) entry which is preliminary data.</text>
</comment>
<accession>A0A369JNU2</accession>
<feature type="region of interest" description="Disordered" evidence="1">
    <location>
        <begin position="1"/>
        <end position="21"/>
    </location>
</feature>
<evidence type="ECO:0000313" key="3">
    <source>
        <dbReference type="Proteomes" id="UP000076154"/>
    </source>
</evidence>
<feature type="compositionally biased region" description="Pro residues" evidence="1">
    <location>
        <begin position="685"/>
        <end position="696"/>
    </location>
</feature>
<feature type="compositionally biased region" description="Pro residues" evidence="1">
    <location>
        <begin position="708"/>
        <end position="717"/>
    </location>
</feature>
<dbReference type="InParanoid" id="A0A369JNU2"/>
<protein>
    <submittedName>
        <fullName evidence="2">Uncharacterized protein</fullName>
    </submittedName>
</protein>
<feature type="compositionally biased region" description="Low complexity" evidence="1">
    <location>
        <begin position="438"/>
        <end position="456"/>
    </location>
</feature>
<dbReference type="EMBL" id="LUEZ02000046">
    <property type="protein sequence ID" value="RDB23538.1"/>
    <property type="molecule type" value="Genomic_DNA"/>
</dbReference>
<feature type="compositionally biased region" description="Pro residues" evidence="1">
    <location>
        <begin position="903"/>
        <end position="927"/>
    </location>
</feature>
<evidence type="ECO:0000256" key="1">
    <source>
        <dbReference type="SAM" id="MobiDB-lite"/>
    </source>
</evidence>
<feature type="compositionally biased region" description="Low complexity" evidence="1">
    <location>
        <begin position="759"/>
        <end position="785"/>
    </location>
</feature>
<evidence type="ECO:0000313" key="2">
    <source>
        <dbReference type="EMBL" id="RDB23538.1"/>
    </source>
</evidence>
<dbReference type="OrthoDB" id="3262497at2759"/>
<feature type="compositionally biased region" description="Pro residues" evidence="1">
    <location>
        <begin position="541"/>
        <end position="554"/>
    </location>
</feature>
<feature type="region of interest" description="Disordered" evidence="1">
    <location>
        <begin position="56"/>
        <end position="194"/>
    </location>
</feature>
<reference evidence="2" key="1">
    <citation type="submission" date="2018-04" db="EMBL/GenBank/DDBJ databases">
        <title>Whole genome sequencing of Hypsizygus marmoreus.</title>
        <authorList>
            <person name="Choi I.-G."/>
            <person name="Min B."/>
            <person name="Kim J.-G."/>
            <person name="Kim S."/>
            <person name="Oh Y.-L."/>
            <person name="Kong W.-S."/>
            <person name="Park H."/>
            <person name="Jeong J."/>
            <person name="Song E.-S."/>
        </authorList>
    </citation>
    <scope>NUCLEOTIDE SEQUENCE [LARGE SCALE GENOMIC DNA]</scope>
    <source>
        <strain evidence="2">51987-8</strain>
    </source>
</reference>
<organism evidence="2 3">
    <name type="scientific">Hypsizygus marmoreus</name>
    <name type="common">White beech mushroom</name>
    <name type="synonym">Agaricus marmoreus</name>
    <dbReference type="NCBI Taxonomy" id="39966"/>
    <lineage>
        <taxon>Eukaryota</taxon>
        <taxon>Fungi</taxon>
        <taxon>Dikarya</taxon>
        <taxon>Basidiomycota</taxon>
        <taxon>Agaricomycotina</taxon>
        <taxon>Agaricomycetes</taxon>
        <taxon>Agaricomycetidae</taxon>
        <taxon>Agaricales</taxon>
        <taxon>Tricholomatineae</taxon>
        <taxon>Lyophyllaceae</taxon>
        <taxon>Hypsizygus</taxon>
    </lineage>
</organism>
<feature type="region of interest" description="Disordered" evidence="1">
    <location>
        <begin position="678"/>
        <end position="977"/>
    </location>
</feature>
<feature type="compositionally biased region" description="Low complexity" evidence="1">
    <location>
        <begin position="873"/>
        <end position="882"/>
    </location>
</feature>
<feature type="compositionally biased region" description="Low complexity" evidence="1">
    <location>
        <begin position="106"/>
        <end position="115"/>
    </location>
</feature>
<keyword evidence="3" id="KW-1185">Reference proteome</keyword>
<feature type="compositionally biased region" description="Polar residues" evidence="1">
    <location>
        <begin position="131"/>
        <end position="145"/>
    </location>
</feature>
<feature type="region of interest" description="Disordered" evidence="1">
    <location>
        <begin position="533"/>
        <end position="583"/>
    </location>
</feature>
<feature type="compositionally biased region" description="Pro residues" evidence="1">
    <location>
        <begin position="850"/>
        <end position="871"/>
    </location>
</feature>
<feature type="compositionally biased region" description="Low complexity" evidence="1">
    <location>
        <begin position="173"/>
        <end position="192"/>
    </location>
</feature>
<dbReference type="Proteomes" id="UP000076154">
    <property type="component" value="Unassembled WGS sequence"/>
</dbReference>
<feature type="compositionally biased region" description="Polar residues" evidence="1">
    <location>
        <begin position="743"/>
        <end position="758"/>
    </location>
</feature>
<dbReference type="AlphaFoldDB" id="A0A369JNU2"/>